<dbReference type="GO" id="GO:0022627">
    <property type="term" value="C:cytosolic small ribosomal subunit"/>
    <property type="evidence" value="ECO:0007669"/>
    <property type="project" value="TreeGrafter"/>
</dbReference>
<gene>
    <name evidence="6" type="primary">hpf</name>
    <name evidence="8" type="ORF">SAMN03080614_100918</name>
</gene>
<comment type="function">
    <text evidence="6">Required for dimerization of active 70S ribosomes into 100S ribosomes in stationary phase; 100S ribosomes are translationally inactive and sometimes present during exponential growth.</text>
</comment>
<comment type="subcellular location">
    <subcellularLocation>
        <location evidence="6">Cytoplasm</location>
    </subcellularLocation>
</comment>
<protein>
    <recommendedName>
        <fullName evidence="5 6">Ribosome hibernation promoting factor</fullName>
        <shortName evidence="6">HPF</shortName>
    </recommendedName>
</protein>
<dbReference type="InterPro" id="IPR032528">
    <property type="entry name" value="Ribosom_S30AE_C"/>
</dbReference>
<keyword evidence="9" id="KW-1185">Reference proteome</keyword>
<dbReference type="EMBL" id="FOIF01000009">
    <property type="protein sequence ID" value="SES80775.1"/>
    <property type="molecule type" value="Genomic_DNA"/>
</dbReference>
<dbReference type="PANTHER" id="PTHR33231">
    <property type="entry name" value="30S RIBOSOMAL PROTEIN"/>
    <property type="match status" value="1"/>
</dbReference>
<dbReference type="SUPFAM" id="SSF69754">
    <property type="entry name" value="Ribosome binding protein Y (YfiA homologue)"/>
    <property type="match status" value="1"/>
</dbReference>
<comment type="subunit">
    <text evidence="4">Associates exclusively with 100S ribosomes, which are dimers of 70S ribosomes.</text>
</comment>
<dbReference type="FunFam" id="3.30.160.100:FF:000001">
    <property type="entry name" value="Ribosome hibernation promoting factor"/>
    <property type="match status" value="1"/>
</dbReference>
<dbReference type="AlphaFoldDB" id="A0A1H9ZHI0"/>
<comment type="similarity">
    <text evidence="6">Belongs to the HPF/YfiA ribosome-associated protein family. Long HPF subfamily.</text>
</comment>
<dbReference type="Pfam" id="PF16321">
    <property type="entry name" value="Ribosom_S30AE_C"/>
    <property type="match status" value="1"/>
</dbReference>
<dbReference type="HAMAP" id="MF_00839">
    <property type="entry name" value="HPF"/>
    <property type="match status" value="1"/>
</dbReference>
<evidence type="ECO:0000313" key="8">
    <source>
        <dbReference type="EMBL" id="SES80775.1"/>
    </source>
</evidence>
<evidence type="ECO:0000256" key="1">
    <source>
        <dbReference type="ARBA" id="ARBA00022490"/>
    </source>
</evidence>
<dbReference type="InterPro" id="IPR034694">
    <property type="entry name" value="HPF_long/plastid"/>
</dbReference>
<dbReference type="InterPro" id="IPR036567">
    <property type="entry name" value="RHF-like"/>
</dbReference>
<evidence type="ECO:0000256" key="6">
    <source>
        <dbReference type="HAMAP-Rule" id="MF_00839"/>
    </source>
</evidence>
<dbReference type="Gene3D" id="3.30.505.50">
    <property type="entry name" value="Sigma 54 modulation/S30EA ribosomal protein, C-terminal domain"/>
    <property type="match status" value="1"/>
</dbReference>
<dbReference type="PANTHER" id="PTHR33231:SF1">
    <property type="entry name" value="30S RIBOSOMAL PROTEIN"/>
    <property type="match status" value="1"/>
</dbReference>
<comment type="subunit">
    <text evidence="6">Interacts with 100S ribosomes.</text>
</comment>
<dbReference type="InterPro" id="IPR003489">
    <property type="entry name" value="RHF/RaiA"/>
</dbReference>
<evidence type="ECO:0000259" key="7">
    <source>
        <dbReference type="Pfam" id="PF16321"/>
    </source>
</evidence>
<evidence type="ECO:0000256" key="4">
    <source>
        <dbReference type="ARBA" id="ARBA00038695"/>
    </source>
</evidence>
<dbReference type="STRING" id="1120990.SAMN03080614_100918"/>
<keyword evidence="1 6" id="KW-0963">Cytoplasm</keyword>
<sequence length="178" mass="20682">MKIITRGKNIPVTEGLRQHVEKRIGKLEKYFDENTEAQVTLSVTKDSHIVEVTVLLNGGLLLRAEEESQDMYASIDMVIEKLERQTRKYKTRVNRKARQESIKDFMGDSTIKVEEDLDEPKVVRVKKFNMKPMVVDEAILQMDLLGHDFFVFVNGETDDINVVYRRKNGDYGLIEPQY</sequence>
<organism evidence="8 9">
    <name type="scientific">Anaerobranca gottschalkii DSM 13577</name>
    <dbReference type="NCBI Taxonomy" id="1120990"/>
    <lineage>
        <taxon>Bacteria</taxon>
        <taxon>Bacillati</taxon>
        <taxon>Bacillota</taxon>
        <taxon>Clostridia</taxon>
        <taxon>Eubacteriales</taxon>
        <taxon>Proteinivoracaceae</taxon>
        <taxon>Anaerobranca</taxon>
    </lineage>
</organism>
<dbReference type="InterPro" id="IPR038416">
    <property type="entry name" value="Ribosom_S30AE_C_sf"/>
</dbReference>
<dbReference type="FunFam" id="3.30.505.50:FF:000001">
    <property type="entry name" value="Ribosome hibernation promoting factor"/>
    <property type="match status" value="1"/>
</dbReference>
<feature type="domain" description="Sigma 54 modulation/S30EA ribosomal protein C-terminal" evidence="7">
    <location>
        <begin position="119"/>
        <end position="173"/>
    </location>
</feature>
<proteinExistence type="inferred from homology"/>
<dbReference type="GO" id="GO:0043024">
    <property type="term" value="F:ribosomal small subunit binding"/>
    <property type="evidence" value="ECO:0007669"/>
    <property type="project" value="TreeGrafter"/>
</dbReference>
<dbReference type="RefSeq" id="WP_091349467.1">
    <property type="nucleotide sequence ID" value="NZ_FOIF01000009.1"/>
</dbReference>
<evidence type="ECO:0000256" key="3">
    <source>
        <dbReference type="ARBA" id="ARBA00038434"/>
    </source>
</evidence>
<dbReference type="Gene3D" id="3.30.160.100">
    <property type="entry name" value="Ribosome hibernation promotion factor-like"/>
    <property type="match status" value="1"/>
</dbReference>
<name>A0A1H9ZHI0_9FIRM</name>
<comment type="similarity">
    <text evidence="3">Belongs to the HPF/YfiA ribosome-associated protein family. Short HPF subfamily.</text>
</comment>
<dbReference type="InterPro" id="IPR050574">
    <property type="entry name" value="HPF/YfiA_ribosome-assoc"/>
</dbReference>
<keyword evidence="8" id="KW-0689">Ribosomal protein</keyword>
<keyword evidence="2 6" id="KW-0810">Translation regulation</keyword>
<evidence type="ECO:0000313" key="9">
    <source>
        <dbReference type="Proteomes" id="UP000243819"/>
    </source>
</evidence>
<keyword evidence="8" id="KW-0687">Ribonucleoprotein</keyword>
<dbReference type="OrthoDB" id="9794975at2"/>
<reference evidence="9" key="1">
    <citation type="submission" date="2016-10" db="EMBL/GenBank/DDBJ databases">
        <authorList>
            <person name="Varghese N."/>
            <person name="Submissions S."/>
        </authorList>
    </citation>
    <scope>NUCLEOTIDE SEQUENCE [LARGE SCALE GENOMIC DNA]</scope>
    <source>
        <strain evidence="9">DSM 13577</strain>
    </source>
</reference>
<evidence type="ECO:0000256" key="5">
    <source>
        <dbReference type="ARBA" id="ARBA00041148"/>
    </source>
</evidence>
<dbReference type="GO" id="GO:0045900">
    <property type="term" value="P:negative regulation of translational elongation"/>
    <property type="evidence" value="ECO:0007669"/>
    <property type="project" value="TreeGrafter"/>
</dbReference>
<dbReference type="Pfam" id="PF02482">
    <property type="entry name" value="Ribosomal_S30AE"/>
    <property type="match status" value="1"/>
</dbReference>
<accession>A0A1H9ZHI0</accession>
<dbReference type="NCBIfam" id="TIGR00741">
    <property type="entry name" value="yfiA"/>
    <property type="match status" value="1"/>
</dbReference>
<dbReference type="Proteomes" id="UP000243819">
    <property type="component" value="Unassembled WGS sequence"/>
</dbReference>
<evidence type="ECO:0000256" key="2">
    <source>
        <dbReference type="ARBA" id="ARBA00022845"/>
    </source>
</evidence>
<dbReference type="CDD" id="cd00552">
    <property type="entry name" value="RaiA"/>
    <property type="match status" value="1"/>
</dbReference>